<evidence type="ECO:0000313" key="1">
    <source>
        <dbReference type="EMBL" id="PFH50358.1"/>
    </source>
</evidence>
<proteinExistence type="predicted"/>
<sequence length="454" mass="51601">MSANHVDAETVDADVLISILNILYDEYDYDSLYNCSFVSSAFNELASSFLYRRVVLSPPFNPVLNLRDKGELIEPSLFASACLPKYAPYVEELRISGFLSTRPPPFNTFSTTLLNAVKSFSSLRVVKLTPSTYHEDVFTQTLQILNRVTTLEELTVNASCTDNIRAPLVVQIQGLTRLEIYDPTRAMLQILPEWLDRLSKTLTALHLKDNCGSITPGVLKAFVLPPYQETLRSLSIGLSYSLTHDDVFNFLNNFPQLEELELRYYWQIKAPVVPLSLGRLRRFTVLHARAYAKREVLGLCKWMRKVIAHSPIEDLRVICDRDNDIANYGANIRFDSIIDHLSKKHANTLHFLNLGSTYVGIVGLKSLFSSCLNLEEFHVAAGKDALNVFKQSYGELKHLHKAGIELRNMNRRAIGTEYEKVSTLLENGPPTFRILTINGRTWKVRVRMHKLCNE</sequence>
<dbReference type="InterPro" id="IPR032675">
    <property type="entry name" value="LRR_dom_sf"/>
</dbReference>
<dbReference type="Proteomes" id="UP000242287">
    <property type="component" value="Unassembled WGS sequence"/>
</dbReference>
<reference evidence="1 2" key="1">
    <citation type="submission" date="2014-02" db="EMBL/GenBank/DDBJ databases">
        <title>Transposable element dynamics among asymbiotic and ectomycorrhizal Amanita fungi.</title>
        <authorList>
            <consortium name="DOE Joint Genome Institute"/>
            <person name="Hess J."/>
            <person name="Skrede I."/>
            <person name="Wolfe B."/>
            <person name="LaButti K."/>
            <person name="Ohm R.A."/>
            <person name="Grigoriev I.V."/>
            <person name="Pringle A."/>
        </authorList>
    </citation>
    <scope>NUCLEOTIDE SEQUENCE [LARGE SCALE GENOMIC DNA]</scope>
    <source>
        <strain evidence="1 2">SKay4041</strain>
    </source>
</reference>
<evidence type="ECO:0000313" key="2">
    <source>
        <dbReference type="Proteomes" id="UP000242287"/>
    </source>
</evidence>
<organism evidence="1 2">
    <name type="scientific">Amanita thiersii Skay4041</name>
    <dbReference type="NCBI Taxonomy" id="703135"/>
    <lineage>
        <taxon>Eukaryota</taxon>
        <taxon>Fungi</taxon>
        <taxon>Dikarya</taxon>
        <taxon>Basidiomycota</taxon>
        <taxon>Agaricomycotina</taxon>
        <taxon>Agaricomycetes</taxon>
        <taxon>Agaricomycetidae</taxon>
        <taxon>Agaricales</taxon>
        <taxon>Pluteineae</taxon>
        <taxon>Amanitaceae</taxon>
        <taxon>Amanita</taxon>
    </lineage>
</organism>
<dbReference type="SUPFAM" id="SSF52047">
    <property type="entry name" value="RNI-like"/>
    <property type="match status" value="1"/>
</dbReference>
<dbReference type="AlphaFoldDB" id="A0A2A9NJX0"/>
<dbReference type="Gene3D" id="3.80.10.10">
    <property type="entry name" value="Ribonuclease Inhibitor"/>
    <property type="match status" value="1"/>
</dbReference>
<accession>A0A2A9NJX0</accession>
<evidence type="ECO:0008006" key="3">
    <source>
        <dbReference type="Google" id="ProtNLM"/>
    </source>
</evidence>
<dbReference type="OrthoDB" id="3264508at2759"/>
<dbReference type="EMBL" id="KZ302005">
    <property type="protein sequence ID" value="PFH50358.1"/>
    <property type="molecule type" value="Genomic_DNA"/>
</dbReference>
<gene>
    <name evidence="1" type="ORF">AMATHDRAFT_145250</name>
</gene>
<protein>
    <recommendedName>
        <fullName evidence="3">F-box domain-containing protein</fullName>
    </recommendedName>
</protein>
<keyword evidence="2" id="KW-1185">Reference proteome</keyword>
<name>A0A2A9NJX0_9AGAR</name>